<protein>
    <submittedName>
        <fullName evidence="1">Uncharacterized protein</fullName>
    </submittedName>
</protein>
<organism evidence="1 2">
    <name type="scientific">Cedecea neteri</name>
    <dbReference type="NCBI Taxonomy" id="158822"/>
    <lineage>
        <taxon>Bacteria</taxon>
        <taxon>Pseudomonadati</taxon>
        <taxon>Pseudomonadota</taxon>
        <taxon>Gammaproteobacteria</taxon>
        <taxon>Enterobacterales</taxon>
        <taxon>Enterobacteriaceae</taxon>
        <taxon>Cedecea</taxon>
    </lineage>
</organism>
<evidence type="ECO:0000313" key="2">
    <source>
        <dbReference type="Proteomes" id="UP000251197"/>
    </source>
</evidence>
<evidence type="ECO:0000313" key="1">
    <source>
        <dbReference type="EMBL" id="SQC92729.1"/>
    </source>
</evidence>
<dbReference type="Proteomes" id="UP000251197">
    <property type="component" value="Unassembled WGS sequence"/>
</dbReference>
<sequence length="62" mass="6485">MNDGEQLAVNGKAQKLTPAANGFASLQLPAGKYLLTLSGGETSRKQTIVVANSGTWLVNPQE</sequence>
<dbReference type="AlphaFoldDB" id="A0A2X3L228"/>
<name>A0A2X3L228_9ENTR</name>
<gene>
    <name evidence="1" type="ORF">NCTC12120_05929</name>
</gene>
<accession>A0A2X3L228</accession>
<reference evidence="1 2" key="1">
    <citation type="submission" date="2018-06" db="EMBL/GenBank/DDBJ databases">
        <authorList>
            <consortium name="Pathogen Informatics"/>
            <person name="Doyle S."/>
        </authorList>
    </citation>
    <scope>NUCLEOTIDE SEQUENCE [LARGE SCALE GENOMIC DNA]</scope>
    <source>
        <strain evidence="1 2">NCTC12120</strain>
    </source>
</reference>
<proteinExistence type="predicted"/>
<dbReference type="EMBL" id="UAVU01000009">
    <property type="protein sequence ID" value="SQC92729.1"/>
    <property type="molecule type" value="Genomic_DNA"/>
</dbReference>